<dbReference type="InterPro" id="IPR038606">
    <property type="entry name" value="To_sf"/>
</dbReference>
<comment type="similarity">
    <text evidence="3">Belongs to the TO family.</text>
</comment>
<evidence type="ECO:0000256" key="3">
    <source>
        <dbReference type="ARBA" id="ARBA00060902"/>
    </source>
</evidence>
<dbReference type="GO" id="GO:0007623">
    <property type="term" value="P:circadian rhythm"/>
    <property type="evidence" value="ECO:0007669"/>
    <property type="project" value="UniProtKB-ARBA"/>
</dbReference>
<keyword evidence="2" id="KW-0090">Biological rhythms</keyword>
<evidence type="ECO:0000313" key="5">
    <source>
        <dbReference type="EnsemblMetazoa" id="MDOA009684-PC"/>
    </source>
</evidence>
<dbReference type="Pfam" id="PF06585">
    <property type="entry name" value="JHBP"/>
    <property type="match status" value="1"/>
</dbReference>
<dbReference type="SMART" id="SM00700">
    <property type="entry name" value="JHBP"/>
    <property type="match status" value="1"/>
</dbReference>
<evidence type="ECO:0000256" key="2">
    <source>
        <dbReference type="ARBA" id="ARBA00023108"/>
    </source>
</evidence>
<dbReference type="Gene3D" id="3.15.10.30">
    <property type="entry name" value="Haemolymph juvenile hormone binding protein"/>
    <property type="match status" value="1"/>
</dbReference>
<sequence>MFYGGKSYQLMLAIFFVSLWSQTPCVSGYSKRERINKLPSFLKICRRSDPQLNKCARNALYSLKDRLEYGIPELYIPAMEPLTIPEIKMNQDTGAVYIKSTYRNVEIYGMSRFAVKSLHIDTNKMKFTTTMLFPNLTMHADYEIDGKIMMMPMTGSGKCNANFTDVTMTTVILGERQKKNGKSYLNVKDINVNYDVGKVQIHLNNLFNGDNALGDRMNAFLNENWDSLSEELRPLLEKAFSSVIRSSTDKLFKAYSYDDLLPK</sequence>
<dbReference type="PANTHER" id="PTHR11008:SF32">
    <property type="entry name" value="CIRCADIAN CLOCK-CONTROLLED PROTEIN DAYWAKE-RELATED"/>
    <property type="match status" value="1"/>
</dbReference>
<protein>
    <recommendedName>
        <fullName evidence="6">Hemolymph juvenile hormone binding protein (JHBP)</fullName>
    </recommendedName>
</protein>
<dbReference type="FunFam" id="3.15.10.30:FF:000001">
    <property type="entry name" value="Takeout-like protein 1"/>
    <property type="match status" value="1"/>
</dbReference>
<gene>
    <name evidence="5" type="primary">101892208</name>
</gene>
<reference evidence="5" key="1">
    <citation type="submission" date="2020-05" db="UniProtKB">
        <authorList>
            <consortium name="EnsemblMetazoa"/>
        </authorList>
    </citation>
    <scope>IDENTIFICATION</scope>
    <source>
        <strain evidence="5">Aabys</strain>
    </source>
</reference>
<dbReference type="EnsemblMetazoa" id="MDOA009684-RC">
    <property type="protein sequence ID" value="MDOA009684-PC"/>
    <property type="gene ID" value="MDOA009684"/>
</dbReference>
<dbReference type="PANTHER" id="PTHR11008">
    <property type="entry name" value="PROTEIN TAKEOUT-LIKE PROTEIN"/>
    <property type="match status" value="1"/>
</dbReference>
<feature type="chain" id="PRO_5044561004" description="Hemolymph juvenile hormone binding protein (JHBP)" evidence="4">
    <location>
        <begin position="29"/>
        <end position="263"/>
    </location>
</feature>
<organism evidence="5">
    <name type="scientific">Musca domestica</name>
    <name type="common">House fly</name>
    <dbReference type="NCBI Taxonomy" id="7370"/>
    <lineage>
        <taxon>Eukaryota</taxon>
        <taxon>Metazoa</taxon>
        <taxon>Ecdysozoa</taxon>
        <taxon>Arthropoda</taxon>
        <taxon>Hexapoda</taxon>
        <taxon>Insecta</taxon>
        <taxon>Pterygota</taxon>
        <taxon>Neoptera</taxon>
        <taxon>Endopterygota</taxon>
        <taxon>Diptera</taxon>
        <taxon>Brachycera</taxon>
        <taxon>Muscomorpha</taxon>
        <taxon>Muscoidea</taxon>
        <taxon>Muscidae</taxon>
        <taxon>Musca</taxon>
    </lineage>
</organism>
<dbReference type="RefSeq" id="XP_011290393.2">
    <property type="nucleotide sequence ID" value="XM_011292091.3"/>
</dbReference>
<evidence type="ECO:0008006" key="6">
    <source>
        <dbReference type="Google" id="ProtNLM"/>
    </source>
</evidence>
<dbReference type="VEuPathDB" id="VectorBase:MDOMA2_015097"/>
<proteinExistence type="inferred from homology"/>
<dbReference type="VEuPathDB" id="VectorBase:MDOA009684"/>
<feature type="signal peptide" evidence="4">
    <location>
        <begin position="1"/>
        <end position="28"/>
    </location>
</feature>
<name>A0A1I8MYD8_MUSDO</name>
<dbReference type="OrthoDB" id="8174700at2759"/>
<dbReference type="InterPro" id="IPR010562">
    <property type="entry name" value="Haemolymph_juvenile_hormone-bd"/>
</dbReference>
<evidence type="ECO:0000256" key="1">
    <source>
        <dbReference type="ARBA" id="ARBA00022729"/>
    </source>
</evidence>
<dbReference type="AlphaFoldDB" id="A0A1I8MYD8"/>
<keyword evidence="1 4" id="KW-0732">Signal</keyword>
<dbReference type="KEGG" id="mde:101892208"/>
<accession>A0A1I8MYD8</accession>
<dbReference type="STRING" id="7370.A0A1I8MYD8"/>
<dbReference type="eggNOG" id="ENOG502RASS">
    <property type="taxonomic scope" value="Eukaryota"/>
</dbReference>
<evidence type="ECO:0000256" key="4">
    <source>
        <dbReference type="SAM" id="SignalP"/>
    </source>
</evidence>
<dbReference type="GO" id="GO:0005615">
    <property type="term" value="C:extracellular space"/>
    <property type="evidence" value="ECO:0007669"/>
    <property type="project" value="TreeGrafter"/>
</dbReference>